<keyword evidence="3" id="KW-0813">Transport</keyword>
<evidence type="ECO:0000256" key="3">
    <source>
        <dbReference type="ARBA" id="ARBA00022448"/>
    </source>
</evidence>
<keyword evidence="7" id="KW-0479">Metal-binding</keyword>
<feature type="transmembrane region" description="Helical" evidence="13">
    <location>
        <begin position="12"/>
        <end position="32"/>
    </location>
</feature>
<keyword evidence="4" id="KW-1003">Cell membrane</keyword>
<feature type="transmembrane region" description="Helical" evidence="13">
    <location>
        <begin position="138"/>
        <end position="161"/>
    </location>
</feature>
<dbReference type="InterPro" id="IPR011577">
    <property type="entry name" value="Cyt_b561_bac/Ni-Hgenase"/>
</dbReference>
<evidence type="ECO:0000256" key="10">
    <source>
        <dbReference type="ARBA" id="ARBA00023004"/>
    </source>
</evidence>
<gene>
    <name evidence="15" type="ORF">P0Y50_12705</name>
</gene>
<protein>
    <submittedName>
        <fullName evidence="15">Cytochrome b</fullName>
    </submittedName>
</protein>
<organism evidence="15 16">
    <name type="scientific">Candidatus Brevundimonas colombiensis</name>
    <dbReference type="NCBI Taxonomy" id="3121376"/>
    <lineage>
        <taxon>Bacteria</taxon>
        <taxon>Pseudomonadati</taxon>
        <taxon>Pseudomonadota</taxon>
        <taxon>Alphaproteobacteria</taxon>
        <taxon>Caulobacterales</taxon>
        <taxon>Caulobacteraceae</taxon>
        <taxon>Brevundimonas</taxon>
    </lineage>
</organism>
<evidence type="ECO:0000256" key="5">
    <source>
        <dbReference type="ARBA" id="ARBA00022617"/>
    </source>
</evidence>
<comment type="similarity">
    <text evidence="12">Belongs to the cytochrome b561 family.</text>
</comment>
<dbReference type="GO" id="GO:0046872">
    <property type="term" value="F:metal ion binding"/>
    <property type="evidence" value="ECO:0007669"/>
    <property type="project" value="UniProtKB-KW"/>
</dbReference>
<keyword evidence="9 13" id="KW-1133">Transmembrane helix</keyword>
<accession>A0AAJ5X1E0</accession>
<dbReference type="GO" id="GO:0009055">
    <property type="term" value="F:electron transfer activity"/>
    <property type="evidence" value="ECO:0007669"/>
    <property type="project" value="InterPro"/>
</dbReference>
<evidence type="ECO:0000256" key="7">
    <source>
        <dbReference type="ARBA" id="ARBA00022723"/>
    </source>
</evidence>
<evidence type="ECO:0000256" key="11">
    <source>
        <dbReference type="ARBA" id="ARBA00023136"/>
    </source>
</evidence>
<evidence type="ECO:0000256" key="13">
    <source>
        <dbReference type="SAM" id="Phobius"/>
    </source>
</evidence>
<feature type="domain" description="Cytochrome b561 bacterial/Ni-hydrogenase" evidence="14">
    <location>
        <begin position="7"/>
        <end position="177"/>
    </location>
</feature>
<name>A0AAJ5X1E0_9CAUL</name>
<feature type="transmembrane region" description="Helical" evidence="13">
    <location>
        <begin position="114"/>
        <end position="131"/>
    </location>
</feature>
<evidence type="ECO:0000256" key="1">
    <source>
        <dbReference type="ARBA" id="ARBA00001970"/>
    </source>
</evidence>
<keyword evidence="6 13" id="KW-0812">Transmembrane</keyword>
<keyword evidence="10" id="KW-0408">Iron</keyword>
<evidence type="ECO:0000313" key="15">
    <source>
        <dbReference type="EMBL" id="WEK39392.1"/>
    </source>
</evidence>
<evidence type="ECO:0000259" key="14">
    <source>
        <dbReference type="Pfam" id="PF01292"/>
    </source>
</evidence>
<dbReference type="SUPFAM" id="SSF81342">
    <property type="entry name" value="Transmembrane di-heme cytochromes"/>
    <property type="match status" value="1"/>
</dbReference>
<proteinExistence type="inferred from homology"/>
<evidence type="ECO:0000256" key="12">
    <source>
        <dbReference type="ARBA" id="ARBA00037975"/>
    </source>
</evidence>
<evidence type="ECO:0000256" key="8">
    <source>
        <dbReference type="ARBA" id="ARBA00022982"/>
    </source>
</evidence>
<keyword evidence="8" id="KW-0249">Electron transport</keyword>
<evidence type="ECO:0000256" key="6">
    <source>
        <dbReference type="ARBA" id="ARBA00022692"/>
    </source>
</evidence>
<dbReference type="EMBL" id="CP119326">
    <property type="protein sequence ID" value="WEK39392.1"/>
    <property type="molecule type" value="Genomic_DNA"/>
</dbReference>
<comment type="cofactor">
    <cofactor evidence="1">
        <name>heme b</name>
        <dbReference type="ChEBI" id="CHEBI:60344"/>
    </cofactor>
</comment>
<dbReference type="InterPro" id="IPR052168">
    <property type="entry name" value="Cytochrome_b561_oxidase"/>
</dbReference>
<sequence length="183" mass="20237">MGEPRNRYSTVSLVLHWGIAAAVLIQVLLITAHENTEGPISGQFVMLHKSLGLTILVATLARIGWRLAHPAIALPSHLPRWQKAAARATHVLFYLALILIPMTGWLASSAGERAILWFGLFEWPLLPIGGGRDMARSLMAVHVLAVKGLYVLIALHVLAALKHQFVDRDNVLHRMIPLIPRRP</sequence>
<dbReference type="AlphaFoldDB" id="A0AAJ5X1E0"/>
<evidence type="ECO:0000256" key="4">
    <source>
        <dbReference type="ARBA" id="ARBA00022475"/>
    </source>
</evidence>
<evidence type="ECO:0000256" key="2">
    <source>
        <dbReference type="ARBA" id="ARBA00004651"/>
    </source>
</evidence>
<evidence type="ECO:0000313" key="16">
    <source>
        <dbReference type="Proteomes" id="UP001213664"/>
    </source>
</evidence>
<reference evidence="15" key="1">
    <citation type="submission" date="2023-03" db="EMBL/GenBank/DDBJ databases">
        <title>Andean soil-derived lignocellulolytic bacterial consortium as a source of novel taxa and putative plastic-active enzymes.</title>
        <authorList>
            <person name="Diaz-Garcia L."/>
            <person name="Chuvochina M."/>
            <person name="Feuerriegel G."/>
            <person name="Bunk B."/>
            <person name="Sproer C."/>
            <person name="Streit W.R."/>
            <person name="Rodriguez L.M."/>
            <person name="Overmann J."/>
            <person name="Jimenez D.J."/>
        </authorList>
    </citation>
    <scope>NUCLEOTIDE SEQUENCE</scope>
    <source>
        <strain evidence="15">MAG 833</strain>
    </source>
</reference>
<feature type="transmembrane region" description="Helical" evidence="13">
    <location>
        <begin position="84"/>
        <end position="108"/>
    </location>
</feature>
<dbReference type="GO" id="GO:0022904">
    <property type="term" value="P:respiratory electron transport chain"/>
    <property type="evidence" value="ECO:0007669"/>
    <property type="project" value="InterPro"/>
</dbReference>
<dbReference type="GO" id="GO:0005886">
    <property type="term" value="C:plasma membrane"/>
    <property type="evidence" value="ECO:0007669"/>
    <property type="project" value="UniProtKB-SubCell"/>
</dbReference>
<comment type="subcellular location">
    <subcellularLocation>
        <location evidence="2">Cell membrane</location>
        <topology evidence="2">Multi-pass membrane protein</topology>
    </subcellularLocation>
</comment>
<dbReference type="PANTHER" id="PTHR30529">
    <property type="entry name" value="CYTOCHROME B561"/>
    <property type="match status" value="1"/>
</dbReference>
<dbReference type="PANTHER" id="PTHR30529:SF1">
    <property type="entry name" value="CYTOCHROME B561 HOMOLOG 2"/>
    <property type="match status" value="1"/>
</dbReference>
<dbReference type="GO" id="GO:0020037">
    <property type="term" value="F:heme binding"/>
    <property type="evidence" value="ECO:0007669"/>
    <property type="project" value="TreeGrafter"/>
</dbReference>
<dbReference type="Pfam" id="PF01292">
    <property type="entry name" value="Ni_hydr_CYTB"/>
    <property type="match status" value="1"/>
</dbReference>
<feature type="transmembrane region" description="Helical" evidence="13">
    <location>
        <begin position="44"/>
        <end position="63"/>
    </location>
</feature>
<dbReference type="InterPro" id="IPR016174">
    <property type="entry name" value="Di-haem_cyt_TM"/>
</dbReference>
<evidence type="ECO:0000256" key="9">
    <source>
        <dbReference type="ARBA" id="ARBA00022989"/>
    </source>
</evidence>
<keyword evidence="11 13" id="KW-0472">Membrane</keyword>
<dbReference type="Proteomes" id="UP001213664">
    <property type="component" value="Chromosome"/>
</dbReference>
<keyword evidence="5" id="KW-0349">Heme</keyword>